<dbReference type="EMBL" id="CP133621">
    <property type="protein sequence ID" value="WMV49979.1"/>
    <property type="molecule type" value="Genomic_DNA"/>
</dbReference>
<evidence type="ECO:0000259" key="1">
    <source>
        <dbReference type="Pfam" id="PF24626"/>
    </source>
</evidence>
<dbReference type="Pfam" id="PF24626">
    <property type="entry name" value="SH3_Tf2-1"/>
    <property type="match status" value="1"/>
</dbReference>
<sequence>MLTAYVIDFKGSQLVHDAMENVRLIRERLQMDQGRQKSYVDVRRRDLEFDVDDWVYFKISPMKGVMRFGRKWKLSPSYVGRNQILRCIGKVAYKLDLPNELASVHPVFYVSFLKKCVGDPISIVPLESLGIKESLSSEEVSVEILKRQVK</sequence>
<dbReference type="AlphaFoldDB" id="A0AAF0URL0"/>
<name>A0AAF0URL0_SOLVR</name>
<feature type="domain" description="Tf2-1-like SH3-like" evidence="1">
    <location>
        <begin position="53"/>
        <end position="117"/>
    </location>
</feature>
<dbReference type="PANTHER" id="PTHR46148">
    <property type="entry name" value="CHROMO DOMAIN-CONTAINING PROTEIN"/>
    <property type="match status" value="1"/>
</dbReference>
<keyword evidence="3" id="KW-1185">Reference proteome</keyword>
<reference evidence="2" key="1">
    <citation type="submission" date="2023-08" db="EMBL/GenBank/DDBJ databases">
        <title>A de novo genome assembly of Solanum verrucosum Schlechtendal, a Mexican diploid species geographically isolated from the other diploid A-genome species in potato relatives.</title>
        <authorList>
            <person name="Hosaka K."/>
        </authorList>
    </citation>
    <scope>NUCLEOTIDE SEQUENCE</scope>
    <source>
        <tissue evidence="2">Young leaves</tissue>
    </source>
</reference>
<proteinExistence type="predicted"/>
<dbReference type="Proteomes" id="UP001234989">
    <property type="component" value="Chromosome 10"/>
</dbReference>
<organism evidence="2 3">
    <name type="scientific">Solanum verrucosum</name>
    <dbReference type="NCBI Taxonomy" id="315347"/>
    <lineage>
        <taxon>Eukaryota</taxon>
        <taxon>Viridiplantae</taxon>
        <taxon>Streptophyta</taxon>
        <taxon>Embryophyta</taxon>
        <taxon>Tracheophyta</taxon>
        <taxon>Spermatophyta</taxon>
        <taxon>Magnoliopsida</taxon>
        <taxon>eudicotyledons</taxon>
        <taxon>Gunneridae</taxon>
        <taxon>Pentapetalae</taxon>
        <taxon>asterids</taxon>
        <taxon>lamiids</taxon>
        <taxon>Solanales</taxon>
        <taxon>Solanaceae</taxon>
        <taxon>Solanoideae</taxon>
        <taxon>Solaneae</taxon>
        <taxon>Solanum</taxon>
    </lineage>
</organism>
<protein>
    <recommendedName>
        <fullName evidence="1">Tf2-1-like SH3-like domain-containing protein</fullName>
    </recommendedName>
</protein>
<evidence type="ECO:0000313" key="3">
    <source>
        <dbReference type="Proteomes" id="UP001234989"/>
    </source>
</evidence>
<dbReference type="InterPro" id="IPR056924">
    <property type="entry name" value="SH3_Tf2-1"/>
</dbReference>
<dbReference type="PANTHER" id="PTHR46148:SF56">
    <property type="entry name" value="RETROTRANSPOSON PROTEIN"/>
    <property type="match status" value="1"/>
</dbReference>
<accession>A0AAF0URL0</accession>
<evidence type="ECO:0000313" key="2">
    <source>
        <dbReference type="EMBL" id="WMV49979.1"/>
    </source>
</evidence>
<gene>
    <name evidence="2" type="ORF">MTR67_043364</name>
</gene>